<dbReference type="GO" id="GO:0045944">
    <property type="term" value="P:positive regulation of transcription by RNA polymerase II"/>
    <property type="evidence" value="ECO:0007669"/>
    <property type="project" value="TreeGrafter"/>
</dbReference>
<dbReference type="PANTHER" id="PTHR47540:SF6">
    <property type="entry name" value="ZN(II)2CYS6 TRANSCRIPTION FACTOR (EUROFUNG)"/>
    <property type="match status" value="1"/>
</dbReference>
<dbReference type="PROSITE" id="PS50048">
    <property type="entry name" value="ZN2_CY6_FUNGAL_2"/>
    <property type="match status" value="1"/>
</dbReference>
<evidence type="ECO:0000313" key="9">
    <source>
        <dbReference type="Proteomes" id="UP000287144"/>
    </source>
</evidence>
<evidence type="ECO:0000256" key="4">
    <source>
        <dbReference type="ARBA" id="ARBA00023163"/>
    </source>
</evidence>
<dbReference type="EMBL" id="NKCK01000013">
    <property type="protein sequence ID" value="RSM12552.1"/>
    <property type="molecule type" value="Genomic_DNA"/>
</dbReference>
<comment type="caution">
    <text evidence="8">The sequence shown here is derived from an EMBL/GenBank/DDBJ whole genome shotgun (WGS) entry which is preliminary data.</text>
</comment>
<dbReference type="PANTHER" id="PTHR47540">
    <property type="entry name" value="THIAMINE REPRESSIBLE GENES REGULATORY PROTEIN THI5"/>
    <property type="match status" value="1"/>
</dbReference>
<dbReference type="Gene3D" id="4.10.240.10">
    <property type="entry name" value="Zn(2)-C6 fungal-type DNA-binding domain"/>
    <property type="match status" value="1"/>
</dbReference>
<protein>
    <recommendedName>
        <fullName evidence="7">Zn(2)-C6 fungal-type domain-containing protein</fullName>
    </recommendedName>
</protein>
<sequence>MTPPPSSHEQERTAPKPRRAACVACRERKVRCSGSQPCSNCVRRESECFFEHERKIVVSERYLNELKRKAEDDQLGLDSARTNRRLTPSEHREGEVTTREDDNDQEISNDHLKDLRNPLVTNSPSFMTDNKGKRRFLGPSSTWAYSRHAMNMIQAHLGEHSSPDVPMNVDGTAFPLDTASLKDNSSLTSLDNLPSFDYAIYLTNTVKFHITQTYHLFEESNFNRILNAIYSSDPPSISSHRLEYIQYSVVMALGKALLGRAGSNAQPPGNEYFLQAIKMFPDITGLCQDPILSVEICCGLALYLQSIDHRNSAYLYLYVSL</sequence>
<evidence type="ECO:0000313" key="8">
    <source>
        <dbReference type="EMBL" id="RSM12552.1"/>
    </source>
</evidence>
<feature type="compositionally biased region" description="Basic and acidic residues" evidence="6">
    <location>
        <begin position="87"/>
        <end position="100"/>
    </location>
</feature>
<dbReference type="GO" id="GO:0005634">
    <property type="term" value="C:nucleus"/>
    <property type="evidence" value="ECO:0007669"/>
    <property type="project" value="UniProtKB-SubCell"/>
</dbReference>
<organism evidence="8 9">
    <name type="scientific">Fusarium oligoseptatum</name>
    <dbReference type="NCBI Taxonomy" id="2604345"/>
    <lineage>
        <taxon>Eukaryota</taxon>
        <taxon>Fungi</taxon>
        <taxon>Dikarya</taxon>
        <taxon>Ascomycota</taxon>
        <taxon>Pezizomycotina</taxon>
        <taxon>Sordariomycetes</taxon>
        <taxon>Hypocreomycetidae</taxon>
        <taxon>Hypocreales</taxon>
        <taxon>Nectriaceae</taxon>
        <taxon>Fusarium</taxon>
        <taxon>Fusarium solani species complex</taxon>
    </lineage>
</organism>
<keyword evidence="9" id="KW-1185">Reference proteome</keyword>
<keyword evidence="4" id="KW-0804">Transcription</keyword>
<dbReference type="STRING" id="1325735.A0A428UE70"/>
<name>A0A428UE70_9HYPO</name>
<dbReference type="Pfam" id="PF00172">
    <property type="entry name" value="Zn_clus"/>
    <property type="match status" value="1"/>
</dbReference>
<evidence type="ECO:0000256" key="5">
    <source>
        <dbReference type="ARBA" id="ARBA00023242"/>
    </source>
</evidence>
<evidence type="ECO:0000259" key="7">
    <source>
        <dbReference type="PROSITE" id="PS50048"/>
    </source>
</evidence>
<dbReference type="CDD" id="cd00067">
    <property type="entry name" value="GAL4"/>
    <property type="match status" value="1"/>
</dbReference>
<evidence type="ECO:0000256" key="2">
    <source>
        <dbReference type="ARBA" id="ARBA00023015"/>
    </source>
</evidence>
<keyword evidence="5" id="KW-0539">Nucleus</keyword>
<comment type="subcellular location">
    <subcellularLocation>
        <location evidence="1">Nucleus</location>
    </subcellularLocation>
</comment>
<dbReference type="GO" id="GO:0000981">
    <property type="term" value="F:DNA-binding transcription factor activity, RNA polymerase II-specific"/>
    <property type="evidence" value="ECO:0007669"/>
    <property type="project" value="InterPro"/>
</dbReference>
<reference evidence="8 9" key="1">
    <citation type="submission" date="2017-06" db="EMBL/GenBank/DDBJ databases">
        <title>Comparative genomic analysis of Ambrosia Fusariam Clade fungi.</title>
        <authorList>
            <person name="Stajich J.E."/>
            <person name="Carrillo J."/>
            <person name="Kijimoto T."/>
            <person name="Eskalen A."/>
            <person name="O'Donnell K."/>
            <person name="Kasson M."/>
        </authorList>
    </citation>
    <scope>NUCLEOTIDE SEQUENCE [LARGE SCALE GENOMIC DNA]</scope>
    <source>
        <strain evidence="8 9">NRRL62579</strain>
    </source>
</reference>
<dbReference type="InterPro" id="IPR001138">
    <property type="entry name" value="Zn2Cys6_DnaBD"/>
</dbReference>
<feature type="domain" description="Zn(2)-C6 fungal-type" evidence="7">
    <location>
        <begin position="21"/>
        <end position="50"/>
    </location>
</feature>
<dbReference type="GO" id="GO:0008270">
    <property type="term" value="F:zinc ion binding"/>
    <property type="evidence" value="ECO:0007669"/>
    <property type="project" value="InterPro"/>
</dbReference>
<dbReference type="SUPFAM" id="SSF57701">
    <property type="entry name" value="Zn2/Cys6 DNA-binding domain"/>
    <property type="match status" value="1"/>
</dbReference>
<evidence type="ECO:0000256" key="1">
    <source>
        <dbReference type="ARBA" id="ARBA00004123"/>
    </source>
</evidence>
<dbReference type="InterPro" id="IPR051711">
    <property type="entry name" value="Stress_Response_Reg"/>
</dbReference>
<keyword evidence="3" id="KW-0238">DNA-binding</keyword>
<dbReference type="PROSITE" id="PS00463">
    <property type="entry name" value="ZN2_CY6_FUNGAL_1"/>
    <property type="match status" value="1"/>
</dbReference>
<gene>
    <name evidence="8" type="ORF">CEP52_002339</name>
</gene>
<evidence type="ECO:0000256" key="3">
    <source>
        <dbReference type="ARBA" id="ARBA00023125"/>
    </source>
</evidence>
<dbReference type="InterPro" id="IPR036864">
    <property type="entry name" value="Zn2-C6_fun-type_DNA-bd_sf"/>
</dbReference>
<accession>A0A428UE70</accession>
<dbReference type="SMART" id="SM00066">
    <property type="entry name" value="GAL4"/>
    <property type="match status" value="1"/>
</dbReference>
<feature type="region of interest" description="Disordered" evidence="6">
    <location>
        <begin position="77"/>
        <end position="111"/>
    </location>
</feature>
<proteinExistence type="predicted"/>
<keyword evidence="2" id="KW-0805">Transcription regulation</keyword>
<dbReference type="Proteomes" id="UP000287144">
    <property type="component" value="Unassembled WGS sequence"/>
</dbReference>
<dbReference type="GO" id="GO:0043565">
    <property type="term" value="F:sequence-specific DNA binding"/>
    <property type="evidence" value="ECO:0007669"/>
    <property type="project" value="TreeGrafter"/>
</dbReference>
<dbReference type="AlphaFoldDB" id="A0A428UE70"/>
<evidence type="ECO:0000256" key="6">
    <source>
        <dbReference type="SAM" id="MobiDB-lite"/>
    </source>
</evidence>